<dbReference type="PROSITE" id="PS50068">
    <property type="entry name" value="LDLRA_2"/>
    <property type="match status" value="1"/>
</dbReference>
<proteinExistence type="predicted"/>
<dbReference type="EMBL" id="JAVFWL010000004">
    <property type="protein sequence ID" value="KAK6752531.1"/>
    <property type="molecule type" value="Genomic_DNA"/>
</dbReference>
<name>A0ABR1DSR2_NECAM</name>
<dbReference type="Gene3D" id="4.10.400.10">
    <property type="entry name" value="Low-density Lipoprotein Receptor"/>
    <property type="match status" value="1"/>
</dbReference>
<evidence type="ECO:0000256" key="2">
    <source>
        <dbReference type="PROSITE-ProRule" id="PRU00124"/>
    </source>
</evidence>
<comment type="caution">
    <text evidence="3">The sequence shown here is derived from an EMBL/GenBank/DDBJ whole genome shotgun (WGS) entry which is preliminary data.</text>
</comment>
<sequence length="100" mass="11510">MTCIHKRFLCDGNVDCADRSDEDAKICSKKPEKLAPGNFRYSIQTKRCPATWFFCGDGTNCIEPRYVCDHSNDCRDGSDEGEFCRGWDNMRRNAHDKVIH</sequence>
<dbReference type="Proteomes" id="UP001303046">
    <property type="component" value="Unassembled WGS sequence"/>
</dbReference>
<dbReference type="PROSITE" id="PS01209">
    <property type="entry name" value="LDLRA_1"/>
    <property type="match status" value="1"/>
</dbReference>
<dbReference type="InterPro" id="IPR053103">
    <property type="entry name" value="IDLSRF-like_peptide"/>
</dbReference>
<dbReference type="PANTHER" id="PTHR20967:SF0">
    <property type="entry name" value="PROHORMONE-4"/>
    <property type="match status" value="1"/>
</dbReference>
<evidence type="ECO:0008006" key="5">
    <source>
        <dbReference type="Google" id="ProtNLM"/>
    </source>
</evidence>
<dbReference type="InterPro" id="IPR023415">
    <property type="entry name" value="LDLR_class-A_CS"/>
</dbReference>
<dbReference type="PRINTS" id="PR00261">
    <property type="entry name" value="LDLRECEPTOR"/>
</dbReference>
<dbReference type="SMART" id="SM00192">
    <property type="entry name" value="LDLa"/>
    <property type="match status" value="2"/>
</dbReference>
<dbReference type="PANTHER" id="PTHR20967">
    <property type="entry name" value="PROHORMONE-4"/>
    <property type="match status" value="1"/>
</dbReference>
<accession>A0ABR1DSR2</accession>
<keyword evidence="1" id="KW-1015">Disulfide bond</keyword>
<reference evidence="3 4" key="1">
    <citation type="submission" date="2023-08" db="EMBL/GenBank/DDBJ databases">
        <title>A Necator americanus chromosomal reference genome.</title>
        <authorList>
            <person name="Ilik V."/>
            <person name="Petrzelkova K.J."/>
            <person name="Pardy F."/>
            <person name="Fuh T."/>
            <person name="Niatou-Singa F.S."/>
            <person name="Gouil Q."/>
            <person name="Baker L."/>
            <person name="Ritchie M.E."/>
            <person name="Jex A.R."/>
            <person name="Gazzola D."/>
            <person name="Li H."/>
            <person name="Toshio Fujiwara R."/>
            <person name="Zhan B."/>
            <person name="Aroian R.V."/>
            <person name="Pafco B."/>
            <person name="Schwarz E.M."/>
        </authorList>
    </citation>
    <scope>NUCLEOTIDE SEQUENCE [LARGE SCALE GENOMIC DNA]</scope>
    <source>
        <strain evidence="3 4">Aroian</strain>
        <tissue evidence="3">Whole animal</tissue>
    </source>
</reference>
<dbReference type="Pfam" id="PF00057">
    <property type="entry name" value="Ldl_recept_a"/>
    <property type="match status" value="2"/>
</dbReference>
<gene>
    <name evidence="3" type="primary">Necator_chrIV.g17056</name>
    <name evidence="3" type="ORF">RB195_003758</name>
</gene>
<evidence type="ECO:0000256" key="1">
    <source>
        <dbReference type="ARBA" id="ARBA00023157"/>
    </source>
</evidence>
<evidence type="ECO:0000313" key="4">
    <source>
        <dbReference type="Proteomes" id="UP001303046"/>
    </source>
</evidence>
<dbReference type="SUPFAM" id="SSF57424">
    <property type="entry name" value="LDL receptor-like module"/>
    <property type="match status" value="2"/>
</dbReference>
<dbReference type="InterPro" id="IPR002172">
    <property type="entry name" value="LDrepeatLR_classA_rpt"/>
</dbReference>
<keyword evidence="4" id="KW-1185">Reference proteome</keyword>
<dbReference type="InterPro" id="IPR036055">
    <property type="entry name" value="LDL_receptor-like_sf"/>
</dbReference>
<dbReference type="CDD" id="cd00112">
    <property type="entry name" value="LDLa"/>
    <property type="match status" value="2"/>
</dbReference>
<organism evidence="3 4">
    <name type="scientific">Necator americanus</name>
    <name type="common">Human hookworm</name>
    <dbReference type="NCBI Taxonomy" id="51031"/>
    <lineage>
        <taxon>Eukaryota</taxon>
        <taxon>Metazoa</taxon>
        <taxon>Ecdysozoa</taxon>
        <taxon>Nematoda</taxon>
        <taxon>Chromadorea</taxon>
        <taxon>Rhabditida</taxon>
        <taxon>Rhabditina</taxon>
        <taxon>Rhabditomorpha</taxon>
        <taxon>Strongyloidea</taxon>
        <taxon>Ancylostomatidae</taxon>
        <taxon>Bunostominae</taxon>
        <taxon>Necator</taxon>
    </lineage>
</organism>
<dbReference type="Gene3D" id="2.40.128.620">
    <property type="match status" value="1"/>
</dbReference>
<evidence type="ECO:0000313" key="3">
    <source>
        <dbReference type="EMBL" id="KAK6752531.1"/>
    </source>
</evidence>
<comment type="caution">
    <text evidence="2">Lacks conserved residue(s) required for the propagation of feature annotation.</text>
</comment>
<protein>
    <recommendedName>
        <fullName evidence="5">Low-density lipoprotein receptor domain class A</fullName>
    </recommendedName>
</protein>